<name>A0AB34ISD7_PRYPA</name>
<comment type="subcellular location">
    <subcellularLocation>
        <location evidence="1">Membrane</location>
        <topology evidence="1">Multi-pass membrane protein</topology>
    </subcellularLocation>
</comment>
<dbReference type="Proteomes" id="UP001515480">
    <property type="component" value="Unassembled WGS sequence"/>
</dbReference>
<evidence type="ECO:0000313" key="9">
    <source>
        <dbReference type="EMBL" id="KAL1504920.1"/>
    </source>
</evidence>
<dbReference type="GO" id="GO:0050291">
    <property type="term" value="F:sphingosine N-acyltransferase activity"/>
    <property type="evidence" value="ECO:0007669"/>
    <property type="project" value="InterPro"/>
</dbReference>
<dbReference type="AlphaFoldDB" id="A0AB34ISD7"/>
<evidence type="ECO:0000259" key="8">
    <source>
        <dbReference type="PROSITE" id="PS50922"/>
    </source>
</evidence>
<dbReference type="EMBL" id="JBGBPQ010000019">
    <property type="protein sequence ID" value="KAL1504920.1"/>
    <property type="molecule type" value="Genomic_DNA"/>
</dbReference>
<evidence type="ECO:0000313" key="10">
    <source>
        <dbReference type="Proteomes" id="UP001515480"/>
    </source>
</evidence>
<keyword evidence="2 5" id="KW-0812">Transmembrane</keyword>
<protein>
    <recommendedName>
        <fullName evidence="8">TLC domain-containing protein</fullName>
    </recommendedName>
</protein>
<comment type="caution">
    <text evidence="9">The sequence shown here is derived from an EMBL/GenBank/DDBJ whole genome shotgun (WGS) entry which is preliminary data.</text>
</comment>
<dbReference type="GO" id="GO:0046513">
    <property type="term" value="P:ceramide biosynthetic process"/>
    <property type="evidence" value="ECO:0007669"/>
    <property type="project" value="InterPro"/>
</dbReference>
<evidence type="ECO:0000256" key="7">
    <source>
        <dbReference type="SAM" id="SignalP"/>
    </source>
</evidence>
<feature type="transmembrane region" description="Helical" evidence="6">
    <location>
        <begin position="135"/>
        <end position="154"/>
    </location>
</feature>
<dbReference type="SMART" id="SM00724">
    <property type="entry name" value="TLC"/>
    <property type="match status" value="1"/>
</dbReference>
<dbReference type="InterPro" id="IPR006634">
    <property type="entry name" value="TLC-dom"/>
</dbReference>
<feature type="transmembrane region" description="Helical" evidence="6">
    <location>
        <begin position="42"/>
        <end position="62"/>
    </location>
</feature>
<dbReference type="Pfam" id="PF03798">
    <property type="entry name" value="TRAM_LAG1_CLN8"/>
    <property type="match status" value="1"/>
</dbReference>
<reference evidence="9 10" key="1">
    <citation type="journal article" date="2024" name="Science">
        <title>Giant polyketide synthase enzymes in the biosynthesis of giant marine polyether toxins.</title>
        <authorList>
            <person name="Fallon T.R."/>
            <person name="Shende V.V."/>
            <person name="Wierzbicki I.H."/>
            <person name="Pendleton A.L."/>
            <person name="Watervoot N.F."/>
            <person name="Auber R.P."/>
            <person name="Gonzalez D.J."/>
            <person name="Wisecaver J.H."/>
            <person name="Moore B.S."/>
        </authorList>
    </citation>
    <scope>NUCLEOTIDE SEQUENCE [LARGE SCALE GENOMIC DNA]</scope>
    <source>
        <strain evidence="9 10">12B1</strain>
    </source>
</reference>
<organism evidence="9 10">
    <name type="scientific">Prymnesium parvum</name>
    <name type="common">Toxic golden alga</name>
    <dbReference type="NCBI Taxonomy" id="97485"/>
    <lineage>
        <taxon>Eukaryota</taxon>
        <taxon>Haptista</taxon>
        <taxon>Haptophyta</taxon>
        <taxon>Prymnesiophyceae</taxon>
        <taxon>Prymnesiales</taxon>
        <taxon>Prymnesiaceae</taxon>
        <taxon>Prymnesium</taxon>
    </lineage>
</organism>
<feature type="transmembrane region" description="Helical" evidence="6">
    <location>
        <begin position="166"/>
        <end position="184"/>
    </location>
</feature>
<gene>
    <name evidence="9" type="ORF">AB1Y20_008687</name>
</gene>
<evidence type="ECO:0000256" key="1">
    <source>
        <dbReference type="ARBA" id="ARBA00004141"/>
    </source>
</evidence>
<keyword evidence="3 6" id="KW-1133">Transmembrane helix</keyword>
<evidence type="ECO:0000256" key="3">
    <source>
        <dbReference type="ARBA" id="ARBA00022989"/>
    </source>
</evidence>
<feature type="transmembrane region" description="Helical" evidence="6">
    <location>
        <begin position="220"/>
        <end position="239"/>
    </location>
</feature>
<keyword evidence="7" id="KW-0732">Signal</keyword>
<dbReference type="PROSITE" id="PS50922">
    <property type="entry name" value="TLC"/>
    <property type="match status" value="1"/>
</dbReference>
<dbReference type="GO" id="GO:0016020">
    <property type="term" value="C:membrane"/>
    <property type="evidence" value="ECO:0007669"/>
    <property type="project" value="UniProtKB-SubCell"/>
</dbReference>
<feature type="transmembrane region" description="Helical" evidence="6">
    <location>
        <begin position="312"/>
        <end position="334"/>
    </location>
</feature>
<dbReference type="PIRSF" id="PIRSF005225">
    <property type="entry name" value="LAG1_LAC1"/>
    <property type="match status" value="1"/>
</dbReference>
<feature type="domain" description="TLC" evidence="8">
    <location>
        <begin position="80"/>
        <end position="343"/>
    </location>
</feature>
<sequence>MNALLTSLFMLEIAAIFATLGFGTLPPSTPLDGKTAMVAQGLYCFGLLAVIYLVKYCTALIFRPLSRTIFAGDPLSKPKTMHKLQDQMWQLFIHVTMTLLEYYVMHVESGKTESWVLNYWDLWEPHPENGQTTKASVHFIYFLQMGIWIDTCMLHRFVEERHKDYILMYTHHLVTIALLYTSYYYNYMRIGVIVLYLHDVSDILVDLLKIFNYCQLEGMRGLFLVETAFISNFATWGYYRLYYLFWHVIVHGVLIGAREVGTAPGVKGMESFSKAANSDYTRGHMKGGTFGDGSFNVWENLWQLPTHPNLKFYWSAASLLCALQIMHVIWYMMFWRLLYRMLFSSENPHDAGREVYEGESDDEKKND</sequence>
<accession>A0AB34ISD7</accession>
<evidence type="ECO:0000256" key="4">
    <source>
        <dbReference type="ARBA" id="ARBA00023136"/>
    </source>
</evidence>
<proteinExistence type="predicted"/>
<evidence type="ECO:0000256" key="6">
    <source>
        <dbReference type="SAM" id="Phobius"/>
    </source>
</evidence>
<dbReference type="PANTHER" id="PTHR12560">
    <property type="entry name" value="LONGEVITY ASSURANCE FACTOR 1 LAG1"/>
    <property type="match status" value="1"/>
</dbReference>
<keyword evidence="10" id="KW-1185">Reference proteome</keyword>
<dbReference type="PANTHER" id="PTHR12560:SF67">
    <property type="entry name" value="TLC DOMAIN-CONTAINING PROTEIN"/>
    <property type="match status" value="1"/>
</dbReference>
<feature type="chain" id="PRO_5044186545" description="TLC domain-containing protein" evidence="7">
    <location>
        <begin position="19"/>
        <end position="367"/>
    </location>
</feature>
<evidence type="ECO:0000256" key="2">
    <source>
        <dbReference type="ARBA" id="ARBA00022692"/>
    </source>
</evidence>
<evidence type="ECO:0000256" key="5">
    <source>
        <dbReference type="PROSITE-ProRule" id="PRU00205"/>
    </source>
</evidence>
<dbReference type="InterPro" id="IPR016439">
    <property type="entry name" value="Lag1/Lac1-like"/>
</dbReference>
<dbReference type="GO" id="GO:0005783">
    <property type="term" value="C:endoplasmic reticulum"/>
    <property type="evidence" value="ECO:0007669"/>
    <property type="project" value="TreeGrafter"/>
</dbReference>
<keyword evidence="4 5" id="KW-0472">Membrane</keyword>
<feature type="signal peptide" evidence="7">
    <location>
        <begin position="1"/>
        <end position="18"/>
    </location>
</feature>